<gene>
    <name evidence="1" type="ORF">AG1IA_10482</name>
</gene>
<dbReference type="EMBL" id="AFRT01006423">
    <property type="protein sequence ID" value="ELU35488.1"/>
    <property type="molecule type" value="Genomic_DNA"/>
</dbReference>
<keyword evidence="2" id="KW-1185">Reference proteome</keyword>
<dbReference type="AlphaFoldDB" id="L8WFC6"/>
<organism evidence="1 2">
    <name type="scientific">Thanatephorus cucumeris (strain AG1-IA)</name>
    <name type="common">Rice sheath blight fungus</name>
    <name type="synonym">Rhizoctonia solani</name>
    <dbReference type="NCBI Taxonomy" id="983506"/>
    <lineage>
        <taxon>Eukaryota</taxon>
        <taxon>Fungi</taxon>
        <taxon>Dikarya</taxon>
        <taxon>Basidiomycota</taxon>
        <taxon>Agaricomycotina</taxon>
        <taxon>Agaricomycetes</taxon>
        <taxon>Cantharellales</taxon>
        <taxon>Ceratobasidiaceae</taxon>
        <taxon>Rhizoctonia</taxon>
        <taxon>Rhizoctonia solani AG-1</taxon>
    </lineage>
</organism>
<evidence type="ECO:0000313" key="2">
    <source>
        <dbReference type="Proteomes" id="UP000011668"/>
    </source>
</evidence>
<protein>
    <submittedName>
        <fullName evidence="1">Uncharacterized protein</fullName>
    </submittedName>
</protein>
<accession>L8WFC6</accession>
<evidence type="ECO:0000313" key="1">
    <source>
        <dbReference type="EMBL" id="ELU35488.1"/>
    </source>
</evidence>
<reference evidence="1 2" key="1">
    <citation type="journal article" date="2013" name="Nat. Commun.">
        <title>The evolution and pathogenic mechanisms of the rice sheath blight pathogen.</title>
        <authorList>
            <person name="Zheng A."/>
            <person name="Lin R."/>
            <person name="Xu L."/>
            <person name="Qin P."/>
            <person name="Tang C."/>
            <person name="Ai P."/>
            <person name="Zhang D."/>
            <person name="Liu Y."/>
            <person name="Sun Z."/>
            <person name="Feng H."/>
            <person name="Wang Y."/>
            <person name="Chen Y."/>
            <person name="Liang X."/>
            <person name="Fu R."/>
            <person name="Li Q."/>
            <person name="Zhang J."/>
            <person name="Yu X."/>
            <person name="Xie Z."/>
            <person name="Ding L."/>
            <person name="Guan P."/>
            <person name="Tang J."/>
            <person name="Liang Y."/>
            <person name="Wang S."/>
            <person name="Deng Q."/>
            <person name="Li S."/>
            <person name="Zhu J."/>
            <person name="Wang L."/>
            <person name="Liu H."/>
            <person name="Li P."/>
        </authorList>
    </citation>
    <scope>NUCLEOTIDE SEQUENCE [LARGE SCALE GENOMIC DNA]</scope>
    <source>
        <strain evidence="2">AG-1 IA</strain>
    </source>
</reference>
<sequence length="100" mass="11371">MSGMVAYGVESRAKLGLVASFKTGVWAGYQHLNYWLLGRMTATTLVYSLSDQLLRLYALQDSNLDVLSPRPNWRRICFLTSPSLPIQTTQLQLKIRPRNL</sequence>
<dbReference type="Proteomes" id="UP000011668">
    <property type="component" value="Unassembled WGS sequence"/>
</dbReference>
<comment type="caution">
    <text evidence="1">The sequence shown here is derived from an EMBL/GenBank/DDBJ whole genome shotgun (WGS) entry which is preliminary data.</text>
</comment>
<name>L8WFC6_THACA</name>
<proteinExistence type="predicted"/>
<dbReference type="HOGENOM" id="CLU_2307970_0_0_1"/>